<evidence type="ECO:0000313" key="1">
    <source>
        <dbReference type="EMBL" id="MEU5712905.1"/>
    </source>
</evidence>
<protein>
    <submittedName>
        <fullName evidence="1">Uncharacterized protein</fullName>
    </submittedName>
</protein>
<organism evidence="1 2">
    <name type="scientific">Streptomyces flaveolus</name>
    <dbReference type="NCBI Taxonomy" id="67297"/>
    <lineage>
        <taxon>Bacteria</taxon>
        <taxon>Bacillati</taxon>
        <taxon>Actinomycetota</taxon>
        <taxon>Actinomycetes</taxon>
        <taxon>Kitasatosporales</taxon>
        <taxon>Streptomycetaceae</taxon>
        <taxon>Streptomyces</taxon>
    </lineage>
</organism>
<dbReference type="Gene3D" id="1.20.58.480">
    <property type="match status" value="1"/>
</dbReference>
<name>A0ABV3AMA2_9ACTN</name>
<dbReference type="Proteomes" id="UP001551011">
    <property type="component" value="Unassembled WGS sequence"/>
</dbReference>
<evidence type="ECO:0000313" key="2">
    <source>
        <dbReference type="Proteomes" id="UP001551011"/>
    </source>
</evidence>
<comment type="caution">
    <text evidence="1">The sequence shown here is derived from an EMBL/GenBank/DDBJ whole genome shotgun (WGS) entry which is preliminary data.</text>
</comment>
<dbReference type="RefSeq" id="WP_051818932.1">
    <property type="nucleotide sequence ID" value="NZ_JBEXDP010000052.1"/>
</dbReference>
<accession>A0ABV3AMA2</accession>
<proteinExistence type="predicted"/>
<keyword evidence="2" id="KW-1185">Reference proteome</keyword>
<gene>
    <name evidence="1" type="ORF">AB0H04_39820</name>
</gene>
<dbReference type="InterPro" id="IPR037217">
    <property type="entry name" value="Trp/Indoleamine_2_3_dOase-like"/>
</dbReference>
<reference evidence="1 2" key="1">
    <citation type="submission" date="2024-06" db="EMBL/GenBank/DDBJ databases">
        <title>The Natural Products Discovery Center: Release of the First 8490 Sequenced Strains for Exploring Actinobacteria Biosynthetic Diversity.</title>
        <authorList>
            <person name="Kalkreuter E."/>
            <person name="Kautsar S.A."/>
            <person name="Yang D."/>
            <person name="Bader C.D."/>
            <person name="Teijaro C.N."/>
            <person name="Fluegel L."/>
            <person name="Davis C.M."/>
            <person name="Simpson J.R."/>
            <person name="Lauterbach L."/>
            <person name="Steele A.D."/>
            <person name="Gui C."/>
            <person name="Meng S."/>
            <person name="Li G."/>
            <person name="Viehrig K."/>
            <person name="Ye F."/>
            <person name="Su P."/>
            <person name="Kiefer A.F."/>
            <person name="Nichols A."/>
            <person name="Cepeda A.J."/>
            <person name="Yan W."/>
            <person name="Fan B."/>
            <person name="Jiang Y."/>
            <person name="Adhikari A."/>
            <person name="Zheng C.-J."/>
            <person name="Schuster L."/>
            <person name="Cowan T.M."/>
            <person name="Smanski M.J."/>
            <person name="Chevrette M.G."/>
            <person name="De Carvalho L.P.S."/>
            <person name="Shen B."/>
        </authorList>
    </citation>
    <scope>NUCLEOTIDE SEQUENCE [LARGE SCALE GENOMIC DNA]</scope>
    <source>
        <strain evidence="1 2">NPDC020594</strain>
    </source>
</reference>
<dbReference type="EMBL" id="JBFAEG010000042">
    <property type="protein sequence ID" value="MEU5712905.1"/>
    <property type="molecule type" value="Genomic_DNA"/>
</dbReference>
<sequence>MTYRGLAHKQCRILEEAGAGAFPVDDLAAARVTQLDLLFMLNGYLPVGPEAFPRPLVDAVTAQCARHPSLDPHMSYELLIDVNSEQWQRHGHMRVFSEGELGRLERDFYLGHHLTEPAVRTAYDRLCSSLSEPPSDDLAHSMDEAFRKLDEFRLGMARYGRLTREQFNSFRRYHMGHQGGPRGASGAFMPSVQLLELVLVPPTEEYEVYLDQSMPYFPTWSRELIAERRAMSARGENITQAVLDGRLKLDQESATALLGVFDKFTDFRMVHLGVTRKMIPEAFAGTGGTTRRDIAAQSGERTVLADENPGTSGFDVRNVLTNAVYRLLAARQEIEDFHAAAV</sequence>
<dbReference type="SUPFAM" id="SSF140959">
    <property type="entry name" value="Indolic compounds 2,3-dioxygenase-like"/>
    <property type="match status" value="1"/>
</dbReference>